<dbReference type="Proteomes" id="UP001196980">
    <property type="component" value="Unassembled WGS sequence"/>
</dbReference>
<reference evidence="1 2" key="1">
    <citation type="journal article" date="2020" name="J Geophys Res Biogeosci">
        <title>Magnetotaxis as an Adaptation to Enable Bacterial Shuttling of Microbial Sulfur and Sulfur Cycling Across Aquatic Oxic#Anoxic Interfaces.</title>
        <authorList>
            <person name="Li J."/>
            <person name="Liu P."/>
            <person name="Wang J."/>
            <person name="Roberts A.P."/>
            <person name="Pan Y."/>
        </authorList>
    </citation>
    <scope>NUCLEOTIDE SEQUENCE [LARGE SCALE GENOMIC DNA]</scope>
    <source>
        <strain evidence="1 2">MYR-1_YQ</strain>
    </source>
</reference>
<name>A0ABS6S351_9BACT</name>
<sequence length="96" mass="10936">MFVLAMGTMVFLAVHDPSPAIKAPDPSKARFIISVKGVTEMINFPSRKKSHLYWVELTMDEDVNWGKVLVRQEDIWETLRDGDGFVGDVFYTTQVD</sequence>
<evidence type="ECO:0000313" key="2">
    <source>
        <dbReference type="Proteomes" id="UP001196980"/>
    </source>
</evidence>
<evidence type="ECO:0000313" key="1">
    <source>
        <dbReference type="EMBL" id="MBV6343072.1"/>
    </source>
</evidence>
<gene>
    <name evidence="1" type="ORF">HWQ67_15940</name>
</gene>
<dbReference type="RefSeq" id="WP_218253677.1">
    <property type="nucleotide sequence ID" value="NZ_JABXWD010000435.1"/>
</dbReference>
<organism evidence="1 2">
    <name type="scientific">Candidatus Magnetobacterium casense</name>
    <dbReference type="NCBI Taxonomy" id="1455061"/>
    <lineage>
        <taxon>Bacteria</taxon>
        <taxon>Pseudomonadati</taxon>
        <taxon>Nitrospirota</taxon>
        <taxon>Thermodesulfovibrionia</taxon>
        <taxon>Thermodesulfovibrionales</taxon>
        <taxon>Candidatus Magnetobacteriaceae</taxon>
        <taxon>Candidatus Magnetobacterium</taxon>
    </lineage>
</organism>
<comment type="caution">
    <text evidence="1">The sequence shown here is derived from an EMBL/GenBank/DDBJ whole genome shotgun (WGS) entry which is preliminary data.</text>
</comment>
<protein>
    <submittedName>
        <fullName evidence="1">Uncharacterized protein</fullName>
    </submittedName>
</protein>
<proteinExistence type="predicted"/>
<dbReference type="EMBL" id="JABXWD010000435">
    <property type="protein sequence ID" value="MBV6343072.1"/>
    <property type="molecule type" value="Genomic_DNA"/>
</dbReference>
<keyword evidence="2" id="KW-1185">Reference proteome</keyword>
<accession>A0ABS6S351</accession>